<protein>
    <recommendedName>
        <fullName evidence="2">Delta(24)-sterol reductase</fullName>
        <ecNumber evidence="2">1.3.1.72</ecNumber>
    </recommendedName>
</protein>
<dbReference type="EMBL" id="NLAX01000002">
    <property type="protein sequence ID" value="PKS12863.1"/>
    <property type="molecule type" value="Genomic_DNA"/>
</dbReference>
<dbReference type="InterPro" id="IPR036318">
    <property type="entry name" value="FAD-bd_PCMH-like_sf"/>
</dbReference>
<dbReference type="EC" id="1.3.1.72" evidence="2"/>
<evidence type="ECO:0000313" key="7">
    <source>
        <dbReference type="EMBL" id="PKS12863.1"/>
    </source>
</evidence>
<keyword evidence="4" id="KW-1133">Transmembrane helix</keyword>
<dbReference type="PROSITE" id="PS51387">
    <property type="entry name" value="FAD_PCMH"/>
    <property type="match status" value="1"/>
</dbReference>
<dbReference type="InterPro" id="IPR016166">
    <property type="entry name" value="FAD-bd_PCMH"/>
</dbReference>
<evidence type="ECO:0000313" key="8">
    <source>
        <dbReference type="Proteomes" id="UP000233524"/>
    </source>
</evidence>
<proteinExistence type="predicted"/>
<accession>A0A2N3NKA2</accession>
<evidence type="ECO:0000259" key="6">
    <source>
        <dbReference type="PROSITE" id="PS51387"/>
    </source>
</evidence>
<keyword evidence="5" id="KW-0472">Membrane</keyword>
<dbReference type="SUPFAM" id="SSF56176">
    <property type="entry name" value="FAD-binding/transporter-associated domain-like"/>
    <property type="match status" value="1"/>
</dbReference>
<dbReference type="Pfam" id="PF01565">
    <property type="entry name" value="FAD_binding_4"/>
    <property type="match status" value="1"/>
</dbReference>
<dbReference type="InParanoid" id="A0A2N3NKA2"/>
<dbReference type="AlphaFoldDB" id="A0A2N3NKA2"/>
<dbReference type="STRING" id="41688.A0A2N3NKA2"/>
<evidence type="ECO:0000256" key="2">
    <source>
        <dbReference type="ARBA" id="ARBA00012405"/>
    </source>
</evidence>
<evidence type="ECO:0000256" key="4">
    <source>
        <dbReference type="ARBA" id="ARBA00022989"/>
    </source>
</evidence>
<dbReference type="VEuPathDB" id="FungiDB:jhhlp_000203"/>
<comment type="caution">
    <text evidence="7">The sequence shown here is derived from an EMBL/GenBank/DDBJ whole genome shotgun (WGS) entry which is preliminary data.</text>
</comment>
<dbReference type="PANTHER" id="PTHR10801:SF10">
    <property type="entry name" value="FAD BINDING DOMAIN PROTEIN (AFU_ORTHOLOGUE AFUA_6G14300)"/>
    <property type="match status" value="1"/>
</dbReference>
<dbReference type="GO" id="GO:0071949">
    <property type="term" value="F:FAD binding"/>
    <property type="evidence" value="ECO:0007669"/>
    <property type="project" value="InterPro"/>
</dbReference>
<name>A0A2N3NKA2_9PEZI</name>
<feature type="domain" description="FAD-binding PCMH-type" evidence="6">
    <location>
        <begin position="23"/>
        <end position="198"/>
    </location>
</feature>
<dbReference type="InterPro" id="IPR040165">
    <property type="entry name" value="Diminuto-like"/>
</dbReference>
<organism evidence="7 8">
    <name type="scientific">Lomentospora prolificans</name>
    <dbReference type="NCBI Taxonomy" id="41688"/>
    <lineage>
        <taxon>Eukaryota</taxon>
        <taxon>Fungi</taxon>
        <taxon>Dikarya</taxon>
        <taxon>Ascomycota</taxon>
        <taxon>Pezizomycotina</taxon>
        <taxon>Sordariomycetes</taxon>
        <taxon>Hypocreomycetidae</taxon>
        <taxon>Microascales</taxon>
        <taxon>Microascaceae</taxon>
        <taxon>Lomentospora</taxon>
    </lineage>
</organism>
<dbReference type="GO" id="GO:0005737">
    <property type="term" value="C:cytoplasm"/>
    <property type="evidence" value="ECO:0007669"/>
    <property type="project" value="TreeGrafter"/>
</dbReference>
<evidence type="ECO:0000256" key="1">
    <source>
        <dbReference type="ARBA" id="ARBA00004167"/>
    </source>
</evidence>
<dbReference type="GO" id="GO:0016020">
    <property type="term" value="C:membrane"/>
    <property type="evidence" value="ECO:0007669"/>
    <property type="project" value="UniProtKB-SubCell"/>
</dbReference>
<dbReference type="InterPro" id="IPR006094">
    <property type="entry name" value="Oxid_FAD_bind_N"/>
</dbReference>
<dbReference type="GO" id="GO:0000246">
    <property type="term" value="F:Delta24(24-1) sterol reductase activity"/>
    <property type="evidence" value="ECO:0007669"/>
    <property type="project" value="TreeGrafter"/>
</dbReference>
<gene>
    <name evidence="7" type="ORF">jhhlp_000203</name>
</gene>
<dbReference type="GO" id="GO:0008202">
    <property type="term" value="P:steroid metabolic process"/>
    <property type="evidence" value="ECO:0007669"/>
    <property type="project" value="TreeGrafter"/>
</dbReference>
<dbReference type="OrthoDB" id="415825at2759"/>
<keyword evidence="3" id="KW-0812">Transmembrane</keyword>
<evidence type="ECO:0000256" key="3">
    <source>
        <dbReference type="ARBA" id="ARBA00022692"/>
    </source>
</evidence>
<dbReference type="Proteomes" id="UP000233524">
    <property type="component" value="Unassembled WGS sequence"/>
</dbReference>
<sequence>MLAPANWNNIAKLTRELSDRATYKKHRSEEAMERHAKTVAQISTVIKQFFQKKVPYRINHGSTNSTRPLRRDRVETVDIGSLNNVLEVNRAKLTALVEPNVPMDRLVEATLAKGLIPPIVMEFPGITAGGGFAGTAGESSSFKHGFFDDTVNEVEMVLANGEVVRASRDDKADLFRGAAGAVGTLGVTTLLELKLKEAKSYVKTTYRRTRTVEEAVKLVREQTRNPENDYVDGILYSKDHGVVVTGTMTNEKPESQAVQTFSGAWDPWYYLHVADKTRSASGPVVDYIPLAEYLFRYDRGGFWVGRAGFDYFKIFPFNRFMRWFLDDFLHTRMLYRALHGSGESARFIVQDLALPYSTATEFVNYTADNLGIWPLWLCPLKRPQCPTFHPLTTTPSSVGLEQEDSDALNIGVWGWGPADPEQFAAKNRDLETRLRDLGGRKWLYAHAYYSEDEFWKLYGRDWYDSLRVKYHATTLPTVYDKVNVDVRTRTKDTKHWGSSIKRYWPVGGMWGIRQSIKSKDYYLHRNAKWKYEGE</sequence>
<dbReference type="Gene3D" id="3.30.465.10">
    <property type="match status" value="1"/>
</dbReference>
<evidence type="ECO:0000256" key="5">
    <source>
        <dbReference type="ARBA" id="ARBA00023136"/>
    </source>
</evidence>
<dbReference type="FunFam" id="3.30.465.10:FF:000031">
    <property type="entry name" value="FAD binding domain protein"/>
    <property type="match status" value="1"/>
</dbReference>
<dbReference type="GO" id="GO:0050614">
    <property type="term" value="F:Delta24-sterol reductase activity"/>
    <property type="evidence" value="ECO:0007669"/>
    <property type="project" value="UniProtKB-EC"/>
</dbReference>
<comment type="subcellular location">
    <subcellularLocation>
        <location evidence="1">Membrane</location>
        <topology evidence="1">Single-pass membrane protein</topology>
    </subcellularLocation>
</comment>
<dbReference type="InterPro" id="IPR016169">
    <property type="entry name" value="FAD-bd_PCMH_sub2"/>
</dbReference>
<reference evidence="7 8" key="1">
    <citation type="journal article" date="2017" name="G3 (Bethesda)">
        <title>First Draft Genome Sequence of the Pathogenic Fungus Lomentospora prolificans (Formerly Scedosporium prolificans).</title>
        <authorList>
            <person name="Luo R."/>
            <person name="Zimin A."/>
            <person name="Workman R."/>
            <person name="Fan Y."/>
            <person name="Pertea G."/>
            <person name="Grossman N."/>
            <person name="Wear M.P."/>
            <person name="Jia B."/>
            <person name="Miller H."/>
            <person name="Casadevall A."/>
            <person name="Timp W."/>
            <person name="Zhang S.X."/>
            <person name="Salzberg S.L."/>
        </authorList>
    </citation>
    <scope>NUCLEOTIDE SEQUENCE [LARGE SCALE GENOMIC DNA]</scope>
    <source>
        <strain evidence="7 8">JHH-5317</strain>
    </source>
</reference>
<keyword evidence="8" id="KW-1185">Reference proteome</keyword>
<dbReference type="PANTHER" id="PTHR10801">
    <property type="entry name" value="24-DEHYDROCHOLESTEROL REDUCTASE"/>
    <property type="match status" value="1"/>
</dbReference>